<evidence type="ECO:0000256" key="2">
    <source>
        <dbReference type="SAM" id="MobiDB-lite"/>
    </source>
</evidence>
<dbReference type="PROSITE" id="PS51767">
    <property type="entry name" value="PEPTIDASE_A1"/>
    <property type="match status" value="1"/>
</dbReference>
<keyword evidence="6" id="KW-1185">Reference proteome</keyword>
<organism evidence="5 6">
    <name type="scientific">Oidiodendron maius (strain Zn)</name>
    <dbReference type="NCBI Taxonomy" id="913774"/>
    <lineage>
        <taxon>Eukaryota</taxon>
        <taxon>Fungi</taxon>
        <taxon>Dikarya</taxon>
        <taxon>Ascomycota</taxon>
        <taxon>Pezizomycotina</taxon>
        <taxon>Leotiomycetes</taxon>
        <taxon>Leotiomycetes incertae sedis</taxon>
        <taxon>Myxotrichaceae</taxon>
        <taxon>Oidiodendron</taxon>
    </lineage>
</organism>
<feature type="region of interest" description="Disordered" evidence="2">
    <location>
        <begin position="131"/>
        <end position="152"/>
    </location>
</feature>
<dbReference type="HOGENOM" id="CLU_013253_3_4_1"/>
<dbReference type="PANTHER" id="PTHR47966:SF51">
    <property type="entry name" value="BETA-SITE APP-CLEAVING ENZYME, ISOFORM A-RELATED"/>
    <property type="match status" value="1"/>
</dbReference>
<keyword evidence="3" id="KW-0812">Transmembrane</keyword>
<evidence type="ECO:0000259" key="4">
    <source>
        <dbReference type="PROSITE" id="PS51767"/>
    </source>
</evidence>
<dbReference type="PANTHER" id="PTHR47966">
    <property type="entry name" value="BETA-SITE APP-CLEAVING ENZYME, ISOFORM A-RELATED"/>
    <property type="match status" value="1"/>
</dbReference>
<name>A0A0C3HDZ0_OIDMZ</name>
<dbReference type="InterPro" id="IPR033121">
    <property type="entry name" value="PEPTIDASE_A1"/>
</dbReference>
<protein>
    <recommendedName>
        <fullName evidence="4">Peptidase A1 domain-containing protein</fullName>
    </recommendedName>
</protein>
<dbReference type="SUPFAM" id="SSF50630">
    <property type="entry name" value="Acid proteases"/>
    <property type="match status" value="1"/>
</dbReference>
<comment type="similarity">
    <text evidence="1">Belongs to the peptidase A1 family.</text>
</comment>
<dbReference type="STRING" id="913774.A0A0C3HDZ0"/>
<sequence>MAYRFSNAATSISVVSSAFNKYAIPLVLMRKYFMIGAVFITIIVLFSSYLFPANPPLYHNSQEVSAGHSRTWKTPLKLYDKPSPYKDAYSINFTLGSPPQPFTAIVDISTTGFTVPSSRCRKACPHGPKYDSSASWSYRGRDGTRQTQSPSLSTGLIEGIDILTVAGGLQVSSQPFTEQDDYSPPYDESYRRSKRASRPAPLIPWQLLNTHIKFGLAIHEPWAWLSVKASHPPVQFIEWDHSPFRMMIEEGVLDKNIFSLKFPQNEKDEGHLIFGGYDSTAFEGDLVSHPIFPPSTPHWSVEASSLSMITTDISGNPRVLMNKSLTGYQAILQTLHSPLSFPDPLFTHIIASLNVTKGICQERVVDCDNLDNFPVITIGIRDQKISLTGRDYIRRIRGPSYCKEPGLIECVPSIQLRFIPNSRVDPLPWPEAGAKDFFYLGLTFLESVYTVIDNDERTISLELSGRES</sequence>
<dbReference type="CDD" id="cd05471">
    <property type="entry name" value="pepsin_like"/>
    <property type="match status" value="1"/>
</dbReference>
<evidence type="ECO:0000313" key="5">
    <source>
        <dbReference type="EMBL" id="KIN01415.1"/>
    </source>
</evidence>
<dbReference type="Proteomes" id="UP000054321">
    <property type="component" value="Unassembled WGS sequence"/>
</dbReference>
<dbReference type="GO" id="GO:0006508">
    <property type="term" value="P:proteolysis"/>
    <property type="evidence" value="ECO:0007669"/>
    <property type="project" value="InterPro"/>
</dbReference>
<dbReference type="GO" id="GO:0000324">
    <property type="term" value="C:fungal-type vacuole"/>
    <property type="evidence" value="ECO:0007669"/>
    <property type="project" value="TreeGrafter"/>
</dbReference>
<feature type="region of interest" description="Disordered" evidence="2">
    <location>
        <begin position="174"/>
        <end position="194"/>
    </location>
</feature>
<evidence type="ECO:0000313" key="6">
    <source>
        <dbReference type="Proteomes" id="UP000054321"/>
    </source>
</evidence>
<feature type="domain" description="Peptidase A1" evidence="4">
    <location>
        <begin position="89"/>
        <end position="462"/>
    </location>
</feature>
<dbReference type="InterPro" id="IPR021109">
    <property type="entry name" value="Peptidase_aspartic_dom_sf"/>
</dbReference>
<dbReference type="AlphaFoldDB" id="A0A0C3HDZ0"/>
<dbReference type="GO" id="GO:0004190">
    <property type="term" value="F:aspartic-type endopeptidase activity"/>
    <property type="evidence" value="ECO:0007669"/>
    <property type="project" value="InterPro"/>
</dbReference>
<gene>
    <name evidence="5" type="ORF">OIDMADRAFT_145484</name>
</gene>
<dbReference type="InterPro" id="IPR034164">
    <property type="entry name" value="Pepsin-like_dom"/>
</dbReference>
<dbReference type="Gene3D" id="2.40.70.10">
    <property type="entry name" value="Acid Proteases"/>
    <property type="match status" value="2"/>
</dbReference>
<dbReference type="InParanoid" id="A0A0C3HDZ0"/>
<reference evidence="5 6" key="1">
    <citation type="submission" date="2014-04" db="EMBL/GenBank/DDBJ databases">
        <authorList>
            <consortium name="DOE Joint Genome Institute"/>
            <person name="Kuo A."/>
            <person name="Martino E."/>
            <person name="Perotto S."/>
            <person name="Kohler A."/>
            <person name="Nagy L.G."/>
            <person name="Floudas D."/>
            <person name="Copeland A."/>
            <person name="Barry K.W."/>
            <person name="Cichocki N."/>
            <person name="Veneault-Fourrey C."/>
            <person name="LaButti K."/>
            <person name="Lindquist E.A."/>
            <person name="Lipzen A."/>
            <person name="Lundell T."/>
            <person name="Morin E."/>
            <person name="Murat C."/>
            <person name="Sun H."/>
            <person name="Tunlid A."/>
            <person name="Henrissat B."/>
            <person name="Grigoriev I.V."/>
            <person name="Hibbett D.S."/>
            <person name="Martin F."/>
            <person name="Nordberg H.P."/>
            <person name="Cantor M.N."/>
            <person name="Hua S.X."/>
        </authorList>
    </citation>
    <scope>NUCLEOTIDE SEQUENCE [LARGE SCALE GENOMIC DNA]</scope>
    <source>
        <strain evidence="5 6">Zn</strain>
    </source>
</reference>
<evidence type="ECO:0000256" key="3">
    <source>
        <dbReference type="SAM" id="Phobius"/>
    </source>
</evidence>
<proteinExistence type="inferred from homology"/>
<keyword evidence="3" id="KW-1133">Transmembrane helix</keyword>
<evidence type="ECO:0000256" key="1">
    <source>
        <dbReference type="ARBA" id="ARBA00007447"/>
    </source>
</evidence>
<reference evidence="6" key="2">
    <citation type="submission" date="2015-01" db="EMBL/GenBank/DDBJ databases">
        <title>Evolutionary Origins and Diversification of the Mycorrhizal Mutualists.</title>
        <authorList>
            <consortium name="DOE Joint Genome Institute"/>
            <consortium name="Mycorrhizal Genomics Consortium"/>
            <person name="Kohler A."/>
            <person name="Kuo A."/>
            <person name="Nagy L.G."/>
            <person name="Floudas D."/>
            <person name="Copeland A."/>
            <person name="Barry K.W."/>
            <person name="Cichocki N."/>
            <person name="Veneault-Fourrey C."/>
            <person name="LaButti K."/>
            <person name="Lindquist E.A."/>
            <person name="Lipzen A."/>
            <person name="Lundell T."/>
            <person name="Morin E."/>
            <person name="Murat C."/>
            <person name="Riley R."/>
            <person name="Ohm R."/>
            <person name="Sun H."/>
            <person name="Tunlid A."/>
            <person name="Henrissat B."/>
            <person name="Grigoriev I.V."/>
            <person name="Hibbett D.S."/>
            <person name="Martin F."/>
        </authorList>
    </citation>
    <scope>NUCLEOTIDE SEQUENCE [LARGE SCALE GENOMIC DNA]</scope>
    <source>
        <strain evidence="6">Zn</strain>
    </source>
</reference>
<dbReference type="EMBL" id="KN832876">
    <property type="protein sequence ID" value="KIN01415.1"/>
    <property type="molecule type" value="Genomic_DNA"/>
</dbReference>
<feature type="transmembrane region" description="Helical" evidence="3">
    <location>
        <begin position="32"/>
        <end position="51"/>
    </location>
</feature>
<keyword evidence="3" id="KW-0472">Membrane</keyword>
<dbReference type="InterPro" id="IPR001461">
    <property type="entry name" value="Aspartic_peptidase_A1"/>
</dbReference>
<dbReference type="Pfam" id="PF00026">
    <property type="entry name" value="Asp"/>
    <property type="match status" value="2"/>
</dbReference>
<accession>A0A0C3HDZ0</accession>
<dbReference type="OrthoDB" id="771136at2759"/>
<dbReference type="PRINTS" id="PR00792">
    <property type="entry name" value="PEPSIN"/>
</dbReference>